<dbReference type="EMBL" id="CP119311">
    <property type="protein sequence ID" value="WEK37535.1"/>
    <property type="molecule type" value="Genomic_DNA"/>
</dbReference>
<dbReference type="InterPro" id="IPR011990">
    <property type="entry name" value="TPR-like_helical_dom_sf"/>
</dbReference>
<accession>A0AAJ6BHA4</accession>
<protein>
    <submittedName>
        <fullName evidence="2">RagB/SusD family nutrient uptake outer membrane protein</fullName>
    </submittedName>
</protein>
<organism evidence="2 3">
    <name type="scientific">Candidatus Pseudobacter hemicellulosilyticus</name>
    <dbReference type="NCBI Taxonomy" id="3121375"/>
    <lineage>
        <taxon>Bacteria</taxon>
        <taxon>Pseudomonadati</taxon>
        <taxon>Bacteroidota</taxon>
        <taxon>Chitinophagia</taxon>
        <taxon>Chitinophagales</taxon>
        <taxon>Chitinophagaceae</taxon>
        <taxon>Pseudobacter</taxon>
    </lineage>
</organism>
<evidence type="ECO:0000313" key="2">
    <source>
        <dbReference type="EMBL" id="WEK37535.1"/>
    </source>
</evidence>
<dbReference type="Gene3D" id="1.25.40.390">
    <property type="match status" value="1"/>
</dbReference>
<dbReference type="InterPro" id="IPR033985">
    <property type="entry name" value="SusD-like_N"/>
</dbReference>
<dbReference type="Proteomes" id="UP001220610">
    <property type="component" value="Chromosome"/>
</dbReference>
<evidence type="ECO:0000259" key="1">
    <source>
        <dbReference type="Pfam" id="PF14322"/>
    </source>
</evidence>
<proteinExistence type="predicted"/>
<dbReference type="SUPFAM" id="SSF48452">
    <property type="entry name" value="TPR-like"/>
    <property type="match status" value="1"/>
</dbReference>
<dbReference type="PROSITE" id="PS51257">
    <property type="entry name" value="PROKAR_LIPOPROTEIN"/>
    <property type="match status" value="1"/>
</dbReference>
<dbReference type="Pfam" id="PF14322">
    <property type="entry name" value="SusD-like_3"/>
    <property type="match status" value="1"/>
</dbReference>
<dbReference type="AlphaFoldDB" id="A0AAJ6BHA4"/>
<evidence type="ECO:0000313" key="3">
    <source>
        <dbReference type="Proteomes" id="UP001220610"/>
    </source>
</evidence>
<gene>
    <name evidence="2" type="ORF">P0Y53_08470</name>
</gene>
<feature type="domain" description="SusD-like N-terminal" evidence="1">
    <location>
        <begin position="22"/>
        <end position="212"/>
    </location>
</feature>
<reference evidence="2" key="1">
    <citation type="submission" date="2023-03" db="EMBL/GenBank/DDBJ databases">
        <title>Andean soil-derived lignocellulolytic bacterial consortium as a source of novel taxa and putative plastic-active enzymes.</title>
        <authorList>
            <person name="Diaz-Garcia L."/>
            <person name="Chuvochina M."/>
            <person name="Feuerriegel G."/>
            <person name="Bunk B."/>
            <person name="Sproer C."/>
            <person name="Streit W.R."/>
            <person name="Rodriguez L.M."/>
            <person name="Overmann J."/>
            <person name="Jimenez D.J."/>
        </authorList>
    </citation>
    <scope>NUCLEOTIDE SEQUENCE</scope>
    <source>
        <strain evidence="2">MAG 7</strain>
    </source>
</reference>
<name>A0AAJ6BHA4_9BACT</name>
<sequence length="472" mass="53079">MNFRYSLAFLFGALFLLGSCNKYLDVQPEAAYTEVQVYSNEAALQQAFNGLYIDLSSRSLYGANLSTTLVELLAQRYKPMNDGGYGLSVFNRYTYSSQVAINHLDTLWRKSYSLILATNLFLSRIDNSISGRVISETNGQLLKGEALAIRAMMHFDLLRLFGPVYATGSAQPAIPYYTVADGKMQPVLPATEVMDKVMTDLREAVSLLANDPVISQGIVAGTDFYGSARNQRLNYFAVKALMARAFLWSGNKQAAHDAALSVLTEGEKWFPWVSTEAVTTGTNPDRIFAPEILFSIYNQQLYNQYDQYFNPSLLDGYILVPDPLRLTEVYEGFQQDYRFVQTWLIGGGKTYRSSYKYAPIAASASWRFLQPLLRKSELYFILAETDPDPAAGLDYLNTARRRRGLANLGSTVSLSAELRKEYQKEFWGEGQLFFFYKRINANNVPDAGLPYVWATVAPTYMVPLPLSETSTR</sequence>